<evidence type="ECO:0000259" key="1">
    <source>
        <dbReference type="PROSITE" id="PS50075"/>
    </source>
</evidence>
<proteinExistence type="predicted"/>
<name>A0AA92UJ09_9BACT</name>
<evidence type="ECO:0000313" key="2">
    <source>
        <dbReference type="EMBL" id="RGX89993.1"/>
    </source>
</evidence>
<dbReference type="EMBL" id="QSCI01000108">
    <property type="protein sequence ID" value="RGX89993.1"/>
    <property type="molecule type" value="Genomic_DNA"/>
</dbReference>
<dbReference type="InterPro" id="IPR009081">
    <property type="entry name" value="PP-bd_ACP"/>
</dbReference>
<dbReference type="PROSITE" id="PS50075">
    <property type="entry name" value="CARRIER"/>
    <property type="match status" value="1"/>
</dbReference>
<gene>
    <name evidence="2" type="ORF">DXA63_14715</name>
</gene>
<dbReference type="AlphaFoldDB" id="A0AA92UJ09"/>
<dbReference type="Proteomes" id="UP000285604">
    <property type="component" value="Unassembled WGS sequence"/>
</dbReference>
<dbReference type="RefSeq" id="WP_119230038.1">
    <property type="nucleotide sequence ID" value="NZ_CP152346.1"/>
</dbReference>
<evidence type="ECO:0000313" key="3">
    <source>
        <dbReference type="Proteomes" id="UP000285604"/>
    </source>
</evidence>
<sequence>MEEKVIELIARVLNVPTTEIDMDTEIGEPDEWDSLHNVEIISQLEKEFNVKITSDMIMDLEDVSDIVSLIEDLTE</sequence>
<feature type="domain" description="Carrier" evidence="1">
    <location>
        <begin position="1"/>
        <end position="74"/>
    </location>
</feature>
<protein>
    <submittedName>
        <fullName evidence="2">Acyl carrier protein</fullName>
    </submittedName>
</protein>
<comment type="caution">
    <text evidence="2">The sequence shown here is derived from an EMBL/GenBank/DDBJ whole genome shotgun (WGS) entry which is preliminary data.</text>
</comment>
<dbReference type="SUPFAM" id="SSF47336">
    <property type="entry name" value="ACP-like"/>
    <property type="match status" value="1"/>
</dbReference>
<dbReference type="InterPro" id="IPR036736">
    <property type="entry name" value="ACP-like_sf"/>
</dbReference>
<dbReference type="Pfam" id="PF00550">
    <property type="entry name" value="PP-binding"/>
    <property type="match status" value="1"/>
</dbReference>
<organism evidence="2 3">
    <name type="scientific">Segatella copri</name>
    <dbReference type="NCBI Taxonomy" id="165179"/>
    <lineage>
        <taxon>Bacteria</taxon>
        <taxon>Pseudomonadati</taxon>
        <taxon>Bacteroidota</taxon>
        <taxon>Bacteroidia</taxon>
        <taxon>Bacteroidales</taxon>
        <taxon>Prevotellaceae</taxon>
        <taxon>Segatella</taxon>
    </lineage>
</organism>
<accession>A0AA92UJ09</accession>
<reference evidence="2 3" key="1">
    <citation type="submission" date="2018-08" db="EMBL/GenBank/DDBJ databases">
        <title>A genome reference for cultivated species of the human gut microbiota.</title>
        <authorList>
            <person name="Zou Y."/>
            <person name="Xue W."/>
            <person name="Luo G."/>
        </authorList>
    </citation>
    <scope>NUCLEOTIDE SEQUENCE [LARGE SCALE GENOMIC DNA]</scope>
    <source>
        <strain evidence="2 3">OF03-3</strain>
    </source>
</reference>
<dbReference type="Gene3D" id="1.10.1200.10">
    <property type="entry name" value="ACP-like"/>
    <property type="match status" value="1"/>
</dbReference>